<dbReference type="STRING" id="204669.Acid345_0774"/>
<feature type="transmembrane region" description="Helical" evidence="1">
    <location>
        <begin position="142"/>
        <end position="158"/>
    </location>
</feature>
<evidence type="ECO:0000256" key="1">
    <source>
        <dbReference type="SAM" id="Phobius"/>
    </source>
</evidence>
<name>Q1ITM1_KORVE</name>
<dbReference type="AlphaFoldDB" id="Q1ITM1"/>
<dbReference type="EnsemblBacteria" id="ABF39779">
    <property type="protein sequence ID" value="ABF39779"/>
    <property type="gene ID" value="Acid345_0774"/>
</dbReference>
<feature type="transmembrane region" description="Helical" evidence="1">
    <location>
        <begin position="63"/>
        <end position="84"/>
    </location>
</feature>
<proteinExistence type="predicted"/>
<evidence type="ECO:0000313" key="2">
    <source>
        <dbReference type="EMBL" id="ABF39779.1"/>
    </source>
</evidence>
<dbReference type="RefSeq" id="WP_011521581.1">
    <property type="nucleotide sequence ID" value="NC_008009.1"/>
</dbReference>
<dbReference type="eggNOG" id="COG5472">
    <property type="taxonomic scope" value="Bacteria"/>
</dbReference>
<evidence type="ECO:0000313" key="3">
    <source>
        <dbReference type="Proteomes" id="UP000002432"/>
    </source>
</evidence>
<dbReference type="InterPro" id="IPR018681">
    <property type="entry name" value="DUF2165_transmembrane"/>
</dbReference>
<keyword evidence="1" id="KW-0812">Transmembrane</keyword>
<dbReference type="OrthoDB" id="7618855at2"/>
<feature type="transmembrane region" description="Helical" evidence="1">
    <location>
        <begin position="104"/>
        <end position="130"/>
    </location>
</feature>
<dbReference type="Pfam" id="PF09933">
    <property type="entry name" value="DUF2165"/>
    <property type="match status" value="1"/>
</dbReference>
<keyword evidence="1" id="KW-0472">Membrane</keyword>
<feature type="transmembrane region" description="Helical" evidence="1">
    <location>
        <begin position="5"/>
        <end position="23"/>
    </location>
</feature>
<accession>Q1ITM1</accession>
<dbReference type="EMBL" id="CP000360">
    <property type="protein sequence ID" value="ABF39779.1"/>
    <property type="molecule type" value="Genomic_DNA"/>
</dbReference>
<gene>
    <name evidence="2" type="ordered locus">Acid345_0774</name>
</gene>
<dbReference type="Proteomes" id="UP000002432">
    <property type="component" value="Chromosome"/>
</dbReference>
<dbReference type="KEGG" id="aba:Acid345_0774"/>
<keyword evidence="1" id="KW-1133">Transmembrane helix</keyword>
<protein>
    <submittedName>
        <fullName evidence="2">Small integral membrane protein</fullName>
    </submittedName>
</protein>
<keyword evidence="3" id="KW-1185">Reference proteome</keyword>
<sequence length="165" mass="18676">MIFRLAKTLLVAAVAGFYTIVVLNNTTDYDSNYQFVRHVMMMDSTFPSNHAMWRAMNAPGLHTAFYISIILWESVTTLLCWWGAIQLARSLRATAAGFQAAKKWAIAGLSLSLLMWLVAFLSVGGEWFLMWQSKAWNGQEEAFRMFTVVGIVLLLLVQQETESQL</sequence>
<dbReference type="HOGENOM" id="CLU_110234_0_0_0"/>
<organism evidence="2 3">
    <name type="scientific">Koribacter versatilis (strain Ellin345)</name>
    <dbReference type="NCBI Taxonomy" id="204669"/>
    <lineage>
        <taxon>Bacteria</taxon>
        <taxon>Pseudomonadati</taxon>
        <taxon>Acidobacteriota</taxon>
        <taxon>Terriglobia</taxon>
        <taxon>Terriglobales</taxon>
        <taxon>Candidatus Korobacteraceae</taxon>
        <taxon>Candidatus Korobacter</taxon>
    </lineage>
</organism>
<reference evidence="2 3" key="1">
    <citation type="journal article" date="2009" name="Appl. Environ. Microbiol.">
        <title>Three genomes from the phylum Acidobacteria provide insight into the lifestyles of these microorganisms in soils.</title>
        <authorList>
            <person name="Ward N.L."/>
            <person name="Challacombe J.F."/>
            <person name="Janssen P.H."/>
            <person name="Henrissat B."/>
            <person name="Coutinho P.M."/>
            <person name="Wu M."/>
            <person name="Xie G."/>
            <person name="Haft D.H."/>
            <person name="Sait M."/>
            <person name="Badger J."/>
            <person name="Barabote R.D."/>
            <person name="Bradley B."/>
            <person name="Brettin T.S."/>
            <person name="Brinkac L.M."/>
            <person name="Bruce D."/>
            <person name="Creasy T."/>
            <person name="Daugherty S.C."/>
            <person name="Davidsen T.M."/>
            <person name="DeBoy R.T."/>
            <person name="Detter J.C."/>
            <person name="Dodson R.J."/>
            <person name="Durkin A.S."/>
            <person name="Ganapathy A."/>
            <person name="Gwinn-Giglio M."/>
            <person name="Han C.S."/>
            <person name="Khouri H."/>
            <person name="Kiss H."/>
            <person name="Kothari S.P."/>
            <person name="Madupu R."/>
            <person name="Nelson K.E."/>
            <person name="Nelson W.C."/>
            <person name="Paulsen I."/>
            <person name="Penn K."/>
            <person name="Ren Q."/>
            <person name="Rosovitz M.J."/>
            <person name="Selengut J.D."/>
            <person name="Shrivastava S."/>
            <person name="Sullivan S.A."/>
            <person name="Tapia R."/>
            <person name="Thompson L.S."/>
            <person name="Watkins K.L."/>
            <person name="Yang Q."/>
            <person name="Yu C."/>
            <person name="Zafar N."/>
            <person name="Zhou L."/>
            <person name="Kuske C.R."/>
        </authorList>
    </citation>
    <scope>NUCLEOTIDE SEQUENCE [LARGE SCALE GENOMIC DNA]</scope>
    <source>
        <strain evidence="2 3">Ellin345</strain>
    </source>
</reference>